<keyword evidence="3" id="KW-1185">Reference proteome</keyword>
<name>A0A8H7A7Z8_9EURO</name>
<feature type="region of interest" description="Disordered" evidence="1">
    <location>
        <begin position="22"/>
        <end position="48"/>
    </location>
</feature>
<evidence type="ECO:0000313" key="2">
    <source>
        <dbReference type="EMBL" id="KAF7503069.1"/>
    </source>
</evidence>
<comment type="caution">
    <text evidence="2">The sequence shown here is derived from an EMBL/GenBank/DDBJ whole genome shotgun (WGS) entry which is preliminary data.</text>
</comment>
<gene>
    <name evidence="2" type="ORF">GJ744_004351</name>
</gene>
<accession>A0A8H7A7Z8</accession>
<evidence type="ECO:0000313" key="3">
    <source>
        <dbReference type="Proteomes" id="UP000606974"/>
    </source>
</evidence>
<protein>
    <submittedName>
        <fullName evidence="2">Uncharacterized protein</fullName>
    </submittedName>
</protein>
<proteinExistence type="predicted"/>
<organism evidence="2 3">
    <name type="scientific">Endocarpon pusillum</name>
    <dbReference type="NCBI Taxonomy" id="364733"/>
    <lineage>
        <taxon>Eukaryota</taxon>
        <taxon>Fungi</taxon>
        <taxon>Dikarya</taxon>
        <taxon>Ascomycota</taxon>
        <taxon>Pezizomycotina</taxon>
        <taxon>Eurotiomycetes</taxon>
        <taxon>Chaetothyriomycetidae</taxon>
        <taxon>Verrucariales</taxon>
        <taxon>Verrucariaceae</taxon>
        <taxon>Endocarpon</taxon>
    </lineage>
</organism>
<dbReference type="Proteomes" id="UP000606974">
    <property type="component" value="Unassembled WGS sequence"/>
</dbReference>
<dbReference type="AlphaFoldDB" id="A0A8H7A7Z8"/>
<reference evidence="2" key="1">
    <citation type="submission" date="2020-02" db="EMBL/GenBank/DDBJ databases">
        <authorList>
            <person name="Palmer J.M."/>
        </authorList>
    </citation>
    <scope>NUCLEOTIDE SEQUENCE</scope>
    <source>
        <strain evidence="2">EPUS1.4</strain>
        <tissue evidence="2">Thallus</tissue>
    </source>
</reference>
<feature type="compositionally biased region" description="Basic and acidic residues" evidence="1">
    <location>
        <begin position="36"/>
        <end position="48"/>
    </location>
</feature>
<evidence type="ECO:0000256" key="1">
    <source>
        <dbReference type="SAM" id="MobiDB-lite"/>
    </source>
</evidence>
<sequence>MPLQIEAGGLEVDRRSDWYGEMRNVPRSCSPDDPSDAAKQDTFEEDSKERQLRYDWRGTITHTRRFAYWKLVAAHRNMAKDMISADWGSKRDVENDATTVCQNSLSFQPF</sequence>
<dbReference type="EMBL" id="JAACFV010000199">
    <property type="protein sequence ID" value="KAF7503069.1"/>
    <property type="molecule type" value="Genomic_DNA"/>
</dbReference>